<dbReference type="GO" id="GO:0005634">
    <property type="term" value="C:nucleus"/>
    <property type="evidence" value="ECO:0007669"/>
    <property type="project" value="UniProtKB-SubCell"/>
</dbReference>
<dbReference type="InterPro" id="IPR036638">
    <property type="entry name" value="HLH_DNA-bd_sf"/>
</dbReference>
<keyword evidence="9" id="KW-1185">Reference proteome</keyword>
<feature type="domain" description="BHLH" evidence="7">
    <location>
        <begin position="134"/>
        <end position="183"/>
    </location>
</feature>
<keyword evidence="2" id="KW-0805">Transcription regulation</keyword>
<comment type="subcellular location">
    <subcellularLocation>
        <location evidence="1">Nucleus</location>
    </subcellularLocation>
</comment>
<dbReference type="InterPro" id="IPR011598">
    <property type="entry name" value="bHLH_dom"/>
</dbReference>
<dbReference type="GO" id="GO:0003677">
    <property type="term" value="F:DNA binding"/>
    <property type="evidence" value="ECO:0007669"/>
    <property type="project" value="UniProtKB-KW"/>
</dbReference>
<keyword evidence="5" id="KW-0539">Nucleus</keyword>
<dbReference type="EMBL" id="JBEAFC010000011">
    <property type="protein sequence ID" value="KAL1537613.1"/>
    <property type="molecule type" value="Genomic_DNA"/>
</dbReference>
<comment type="caution">
    <text evidence="8">The sequence shown here is derived from an EMBL/GenBank/DDBJ whole genome shotgun (WGS) entry which is preliminary data.</text>
</comment>
<evidence type="ECO:0000313" key="8">
    <source>
        <dbReference type="EMBL" id="KAL1537613.1"/>
    </source>
</evidence>
<dbReference type="InterPro" id="IPR045843">
    <property type="entry name" value="IND-like"/>
</dbReference>
<evidence type="ECO:0000256" key="3">
    <source>
        <dbReference type="ARBA" id="ARBA00023125"/>
    </source>
</evidence>
<organism evidence="8 9">
    <name type="scientific">Salvia divinorum</name>
    <name type="common">Maria pastora</name>
    <name type="synonym">Diviner's sage</name>
    <dbReference type="NCBI Taxonomy" id="28513"/>
    <lineage>
        <taxon>Eukaryota</taxon>
        <taxon>Viridiplantae</taxon>
        <taxon>Streptophyta</taxon>
        <taxon>Embryophyta</taxon>
        <taxon>Tracheophyta</taxon>
        <taxon>Spermatophyta</taxon>
        <taxon>Magnoliopsida</taxon>
        <taxon>eudicotyledons</taxon>
        <taxon>Gunneridae</taxon>
        <taxon>Pentapetalae</taxon>
        <taxon>asterids</taxon>
        <taxon>lamiids</taxon>
        <taxon>Lamiales</taxon>
        <taxon>Lamiaceae</taxon>
        <taxon>Nepetoideae</taxon>
        <taxon>Mentheae</taxon>
        <taxon>Salviinae</taxon>
        <taxon>Salvia</taxon>
        <taxon>Salvia subgen. Calosphace</taxon>
    </lineage>
</organism>
<evidence type="ECO:0000256" key="2">
    <source>
        <dbReference type="ARBA" id="ARBA00023015"/>
    </source>
</evidence>
<reference evidence="8 9" key="1">
    <citation type="submission" date="2024-06" db="EMBL/GenBank/DDBJ databases">
        <title>A chromosome level genome sequence of Diviner's sage (Salvia divinorum).</title>
        <authorList>
            <person name="Ford S.A."/>
            <person name="Ro D.-K."/>
            <person name="Ness R.W."/>
            <person name="Phillips M.A."/>
        </authorList>
    </citation>
    <scope>NUCLEOTIDE SEQUENCE [LARGE SCALE GENOMIC DNA]</scope>
    <source>
        <strain evidence="8">SAF-2024a</strain>
        <tissue evidence="8">Leaf</tissue>
    </source>
</reference>
<dbReference type="PANTHER" id="PTHR45914">
    <property type="entry name" value="TRANSCRIPTION FACTOR HEC3-RELATED"/>
    <property type="match status" value="1"/>
</dbReference>
<evidence type="ECO:0000256" key="5">
    <source>
        <dbReference type="ARBA" id="ARBA00023242"/>
    </source>
</evidence>
<dbReference type="Gene3D" id="4.10.280.10">
    <property type="entry name" value="Helix-loop-helix DNA-binding domain"/>
    <property type="match status" value="1"/>
</dbReference>
<dbReference type="PROSITE" id="PS50888">
    <property type="entry name" value="BHLH"/>
    <property type="match status" value="1"/>
</dbReference>
<feature type="region of interest" description="Disordered" evidence="6">
    <location>
        <begin position="59"/>
        <end position="85"/>
    </location>
</feature>
<evidence type="ECO:0000259" key="7">
    <source>
        <dbReference type="PROSITE" id="PS50888"/>
    </source>
</evidence>
<keyword evidence="3" id="KW-0238">DNA-binding</keyword>
<evidence type="ECO:0000256" key="6">
    <source>
        <dbReference type="SAM" id="MobiDB-lite"/>
    </source>
</evidence>
<dbReference type="SMART" id="SM00353">
    <property type="entry name" value="HLH"/>
    <property type="match status" value="1"/>
</dbReference>
<gene>
    <name evidence="8" type="ORF">AAHA92_30107</name>
</gene>
<keyword evidence="4" id="KW-0804">Transcription</keyword>
<evidence type="ECO:0000256" key="1">
    <source>
        <dbReference type="ARBA" id="ARBA00004123"/>
    </source>
</evidence>
<dbReference type="Proteomes" id="UP001567538">
    <property type="component" value="Unassembled WGS sequence"/>
</dbReference>
<dbReference type="AlphaFoldDB" id="A0ABD1G0I7"/>
<dbReference type="PANTHER" id="PTHR45914:SF24">
    <property type="entry name" value="BHLH DOMAIN-CONTAINING PROTEIN"/>
    <property type="match status" value="1"/>
</dbReference>
<evidence type="ECO:0000313" key="9">
    <source>
        <dbReference type="Proteomes" id="UP001567538"/>
    </source>
</evidence>
<dbReference type="Pfam" id="PF00010">
    <property type="entry name" value="HLH"/>
    <property type="match status" value="1"/>
</dbReference>
<proteinExistence type="predicted"/>
<protein>
    <recommendedName>
        <fullName evidence="7">BHLH domain-containing protein</fullName>
    </recommendedName>
</protein>
<accession>A0ABD1G0I7</accession>
<name>A0ABD1G0I7_SALDI</name>
<evidence type="ECO:0000256" key="4">
    <source>
        <dbReference type="ARBA" id="ARBA00023163"/>
    </source>
</evidence>
<dbReference type="SUPFAM" id="SSF47459">
    <property type="entry name" value="HLH, helix-loop-helix DNA-binding domain"/>
    <property type="match status" value="1"/>
</dbReference>
<sequence length="255" mass="28947">MALSYYPNWPEFSAAAAAIDDPDLQTLLFNPDDYLVDPNDSFCNSLLLSDFTHGVVPFDHATTQPPPLSPHHHQHQQQQEEEQYEPFFPPSKRQKFCDWQFLDYHPPEFVIPPPDFGVGRCGSVKVKEESVGGGSLSVQSIAARQRRRRITVKTQELGKLVPGGTKMNTAEMLQSAYKYIKFLQAQVALLGLVGSRHQTVKEECPLEGEEEFQNLLESPLIQEKLYSIEHCLIPQKLVEQHQLLKSSPHLLEKDN</sequence>